<organism evidence="2 3">
    <name type="scientific">Tanacetum coccineum</name>
    <dbReference type="NCBI Taxonomy" id="301880"/>
    <lineage>
        <taxon>Eukaryota</taxon>
        <taxon>Viridiplantae</taxon>
        <taxon>Streptophyta</taxon>
        <taxon>Embryophyta</taxon>
        <taxon>Tracheophyta</taxon>
        <taxon>Spermatophyta</taxon>
        <taxon>Magnoliopsida</taxon>
        <taxon>eudicotyledons</taxon>
        <taxon>Gunneridae</taxon>
        <taxon>Pentapetalae</taxon>
        <taxon>asterids</taxon>
        <taxon>campanulids</taxon>
        <taxon>Asterales</taxon>
        <taxon>Asteraceae</taxon>
        <taxon>Asteroideae</taxon>
        <taxon>Anthemideae</taxon>
        <taxon>Anthemidinae</taxon>
        <taxon>Tanacetum</taxon>
    </lineage>
</organism>
<evidence type="ECO:0000313" key="3">
    <source>
        <dbReference type="Proteomes" id="UP001151760"/>
    </source>
</evidence>
<feature type="compositionally biased region" description="Polar residues" evidence="1">
    <location>
        <begin position="160"/>
        <end position="171"/>
    </location>
</feature>
<proteinExistence type="predicted"/>
<comment type="caution">
    <text evidence="2">The sequence shown here is derived from an EMBL/GenBank/DDBJ whole genome shotgun (WGS) entry which is preliminary data.</text>
</comment>
<accession>A0ABQ4XKF7</accession>
<reference evidence="2" key="1">
    <citation type="journal article" date="2022" name="Int. J. Mol. Sci.">
        <title>Draft Genome of Tanacetum Coccineum: Genomic Comparison of Closely Related Tanacetum-Family Plants.</title>
        <authorList>
            <person name="Yamashiro T."/>
            <person name="Shiraishi A."/>
            <person name="Nakayama K."/>
            <person name="Satake H."/>
        </authorList>
    </citation>
    <scope>NUCLEOTIDE SEQUENCE</scope>
</reference>
<feature type="compositionally biased region" description="Basic and acidic residues" evidence="1">
    <location>
        <begin position="200"/>
        <end position="214"/>
    </location>
</feature>
<keyword evidence="3" id="KW-1185">Reference proteome</keyword>
<sequence length="356" mass="41528">MSPQRRLGIYVGYETSSIIRYIEPFTGDLFTTRFVDCHFDEAVFPELGGVKKNQEKDVTWCEPSLLYLDPRTKQCETELNTAYPLPLDTALRIDISIFPSLLSDEDNSEEEKMKIMAETIGVIHEQDQTDYESWVRENKKVDEKVYAASSGCEQLQRTLSHQGLPTESQKNGKIPRRSLLHERRQSMEDTLSTKNSYELNQKKKDTKKEERKENSILMSKENPVGELRNRLLLPLRNQGSSRIKTLQFKSGKLCARLLEDERISLDPFLEDYIELNDLNEPFELRRNQGDDLMPTIEECEVIEEFKTRNEDLDTGIDDYPSYCDDDKKIHIDCAHNLNVTTRNFQNFKLLFLPFDF</sequence>
<protein>
    <submittedName>
        <fullName evidence="2">Uncharacterized protein</fullName>
    </submittedName>
</protein>
<gene>
    <name evidence="2" type="ORF">Tco_0680089</name>
</gene>
<evidence type="ECO:0000313" key="2">
    <source>
        <dbReference type="EMBL" id="GJS65525.1"/>
    </source>
</evidence>
<evidence type="ECO:0000256" key="1">
    <source>
        <dbReference type="SAM" id="MobiDB-lite"/>
    </source>
</evidence>
<feature type="region of interest" description="Disordered" evidence="1">
    <location>
        <begin position="185"/>
        <end position="214"/>
    </location>
</feature>
<feature type="region of interest" description="Disordered" evidence="1">
    <location>
        <begin position="160"/>
        <end position="179"/>
    </location>
</feature>
<reference evidence="2" key="2">
    <citation type="submission" date="2022-01" db="EMBL/GenBank/DDBJ databases">
        <authorList>
            <person name="Yamashiro T."/>
            <person name="Shiraishi A."/>
            <person name="Satake H."/>
            <person name="Nakayama K."/>
        </authorList>
    </citation>
    <scope>NUCLEOTIDE SEQUENCE</scope>
</reference>
<dbReference type="EMBL" id="BQNB010009584">
    <property type="protein sequence ID" value="GJS65525.1"/>
    <property type="molecule type" value="Genomic_DNA"/>
</dbReference>
<dbReference type="Proteomes" id="UP001151760">
    <property type="component" value="Unassembled WGS sequence"/>
</dbReference>
<name>A0ABQ4XKF7_9ASTR</name>
<feature type="compositionally biased region" description="Polar residues" evidence="1">
    <location>
        <begin position="188"/>
        <end position="199"/>
    </location>
</feature>